<dbReference type="Pfam" id="PF03619">
    <property type="entry name" value="Solute_trans_a"/>
    <property type="match status" value="1"/>
</dbReference>
<feature type="transmembrane region" description="Helical" evidence="5">
    <location>
        <begin position="230"/>
        <end position="250"/>
    </location>
</feature>
<gene>
    <name evidence="7" type="primary">LOC102809594</name>
</gene>
<dbReference type="RefSeq" id="XP_006814780.1">
    <property type="nucleotide sequence ID" value="XM_006814717.1"/>
</dbReference>
<dbReference type="PANTHER" id="PTHR23423">
    <property type="entry name" value="ORGANIC SOLUTE TRANSPORTER-RELATED"/>
    <property type="match status" value="1"/>
</dbReference>
<dbReference type="GeneID" id="102809594"/>
<evidence type="ECO:0000313" key="6">
    <source>
        <dbReference type="Proteomes" id="UP000694865"/>
    </source>
</evidence>
<reference evidence="7" key="1">
    <citation type="submission" date="2025-08" db="UniProtKB">
        <authorList>
            <consortium name="RefSeq"/>
        </authorList>
    </citation>
    <scope>IDENTIFICATION</scope>
    <source>
        <tissue evidence="7">Testes</tissue>
    </source>
</reference>
<feature type="transmembrane region" description="Helical" evidence="5">
    <location>
        <begin position="61"/>
        <end position="81"/>
    </location>
</feature>
<dbReference type="SMART" id="SM01417">
    <property type="entry name" value="Solute_trans_a"/>
    <property type="match status" value="1"/>
</dbReference>
<sequence length="443" mass="50178">MTSNCSSGVPYTSELYAGLSTAQTAMYTLAPVLTAFTALLFFESVYYVRNNIPTKSRRNKIIWVLGIFPMFSITSLLGLLVPRSALVTTFAASVYFSVSMYQFTLLNIDYYGGRDAIILLMKDKDVKINVPPVMWCCVCLPAIKMTRKTQPWLRRLVLQVTLVNPTVLFISIVLWTDGLYVPGEVTLKDPIFWVSITSLASTLVAIQSLSMTFQASRKQLKDYKITHKYMAIQLSLIFSIIQLSILSLLSSTGVIPCTPQFNSLGAAYHLYNFMIVCEFFCLGIFARAFFRSRKMGNLEHVMDPERARAELDEAERCYEQNNIDNTVTMSSITGLEMCKTGHENPCYIEKSAKNNEDIDLSVTTIVFIQFYDCIEFFCLGIFARAFFRSHKMGNLEHVMDPERARAELDEAEKCYEQNNIDNTVTMSSITGLEMVRGDEQNSQ</sequence>
<accession>A0ABM0M439</accession>
<name>A0ABM0M439_SACKO</name>
<organism evidence="6 7">
    <name type="scientific">Saccoglossus kowalevskii</name>
    <name type="common">Acorn worm</name>
    <dbReference type="NCBI Taxonomy" id="10224"/>
    <lineage>
        <taxon>Eukaryota</taxon>
        <taxon>Metazoa</taxon>
        <taxon>Hemichordata</taxon>
        <taxon>Enteropneusta</taxon>
        <taxon>Harrimaniidae</taxon>
        <taxon>Saccoglossus</taxon>
    </lineage>
</organism>
<feature type="transmembrane region" description="Helical" evidence="5">
    <location>
        <begin position="93"/>
        <end position="112"/>
    </location>
</feature>
<evidence type="ECO:0000256" key="1">
    <source>
        <dbReference type="ARBA" id="ARBA00004141"/>
    </source>
</evidence>
<evidence type="ECO:0000256" key="4">
    <source>
        <dbReference type="ARBA" id="ARBA00023136"/>
    </source>
</evidence>
<evidence type="ECO:0000256" key="2">
    <source>
        <dbReference type="ARBA" id="ARBA00022692"/>
    </source>
</evidence>
<comment type="subcellular location">
    <subcellularLocation>
        <location evidence="1">Membrane</location>
        <topology evidence="1">Multi-pass membrane protein</topology>
    </subcellularLocation>
</comment>
<evidence type="ECO:0000313" key="7">
    <source>
        <dbReference type="RefSeq" id="XP_006814780.1"/>
    </source>
</evidence>
<keyword evidence="3 5" id="KW-1133">Transmembrane helix</keyword>
<feature type="transmembrane region" description="Helical" evidence="5">
    <location>
        <begin position="25"/>
        <end position="49"/>
    </location>
</feature>
<keyword evidence="2 5" id="KW-0812">Transmembrane</keyword>
<keyword evidence="6" id="KW-1185">Reference proteome</keyword>
<feature type="transmembrane region" description="Helical" evidence="5">
    <location>
        <begin position="270"/>
        <end position="290"/>
    </location>
</feature>
<evidence type="ECO:0000256" key="3">
    <source>
        <dbReference type="ARBA" id="ARBA00022989"/>
    </source>
</evidence>
<proteinExistence type="predicted"/>
<keyword evidence="4 5" id="KW-0472">Membrane</keyword>
<dbReference type="InterPro" id="IPR005178">
    <property type="entry name" value="Ostalpha/TMEM184C"/>
</dbReference>
<evidence type="ECO:0000256" key="5">
    <source>
        <dbReference type="SAM" id="Phobius"/>
    </source>
</evidence>
<protein>
    <submittedName>
        <fullName evidence="7">Organic solute transporter subunit alpha-like</fullName>
    </submittedName>
</protein>
<feature type="transmembrane region" description="Helical" evidence="5">
    <location>
        <begin position="191"/>
        <end position="209"/>
    </location>
</feature>
<feature type="transmembrane region" description="Helical" evidence="5">
    <location>
        <begin position="156"/>
        <end position="176"/>
    </location>
</feature>
<dbReference type="Proteomes" id="UP000694865">
    <property type="component" value="Unplaced"/>
</dbReference>